<gene>
    <name evidence="1" type="ORF">DR999_PMT19461</name>
</gene>
<reference evidence="1 2" key="2">
    <citation type="submission" date="2019-04" db="EMBL/GenBank/DDBJ databases">
        <title>The genome sequence of big-headed turtle.</title>
        <authorList>
            <person name="Gong S."/>
        </authorList>
    </citation>
    <scope>NUCLEOTIDE SEQUENCE [LARGE SCALE GENOMIC DNA]</scope>
    <source>
        <strain evidence="1">DO16091913</strain>
        <tissue evidence="1">Muscle</tissue>
    </source>
</reference>
<protein>
    <submittedName>
        <fullName evidence="1">EGF-like module-containing mucin-like hormone receptor-like 3</fullName>
    </submittedName>
</protein>
<evidence type="ECO:0000313" key="1">
    <source>
        <dbReference type="EMBL" id="TFJ98606.1"/>
    </source>
</evidence>
<keyword evidence="2" id="KW-1185">Reference proteome</keyword>
<proteinExistence type="predicted"/>
<sequence length="165" mass="17688">MAQQGPLPCSPRLGSLGSSPRAWACRAKPGGDLCCKVGGPAMVPHSGKLEPPTLQGRFLVLELQLRVVAWCNEGPVWPQPQPGEGGPGSAQWSPLSLWPLPVPAREPHGPQLHPKAKRPGPFTPRTVLHAVGGEGGKAKAPLCMWERTWAERRWGGGAHKCSQLW</sequence>
<name>A0A4D9DN10_9SAUR</name>
<reference evidence="1 2" key="1">
    <citation type="submission" date="2019-04" db="EMBL/GenBank/DDBJ databases">
        <title>Draft genome of the big-headed turtle Platysternon megacephalum.</title>
        <authorList>
            <person name="Gong S."/>
        </authorList>
    </citation>
    <scope>NUCLEOTIDE SEQUENCE [LARGE SCALE GENOMIC DNA]</scope>
    <source>
        <strain evidence="1">DO16091913</strain>
        <tissue evidence="1">Muscle</tissue>
    </source>
</reference>
<organism evidence="1 2">
    <name type="scientific">Platysternon megacephalum</name>
    <name type="common">big-headed turtle</name>
    <dbReference type="NCBI Taxonomy" id="55544"/>
    <lineage>
        <taxon>Eukaryota</taxon>
        <taxon>Metazoa</taxon>
        <taxon>Chordata</taxon>
        <taxon>Craniata</taxon>
        <taxon>Vertebrata</taxon>
        <taxon>Euteleostomi</taxon>
        <taxon>Archelosauria</taxon>
        <taxon>Testudinata</taxon>
        <taxon>Testudines</taxon>
        <taxon>Cryptodira</taxon>
        <taxon>Durocryptodira</taxon>
        <taxon>Testudinoidea</taxon>
        <taxon>Platysternidae</taxon>
        <taxon>Platysternon</taxon>
    </lineage>
</organism>
<evidence type="ECO:0000313" key="2">
    <source>
        <dbReference type="Proteomes" id="UP000297703"/>
    </source>
</evidence>
<dbReference type="EMBL" id="QXTE01000383">
    <property type="protein sequence ID" value="TFJ98606.1"/>
    <property type="molecule type" value="Genomic_DNA"/>
</dbReference>
<dbReference type="AlphaFoldDB" id="A0A4D9DN10"/>
<keyword evidence="1" id="KW-0675">Receptor</keyword>
<dbReference type="Proteomes" id="UP000297703">
    <property type="component" value="Unassembled WGS sequence"/>
</dbReference>
<accession>A0A4D9DN10</accession>
<comment type="caution">
    <text evidence="1">The sequence shown here is derived from an EMBL/GenBank/DDBJ whole genome shotgun (WGS) entry which is preliminary data.</text>
</comment>